<proteinExistence type="predicted"/>
<comment type="caution">
    <text evidence="1">The sequence shown here is derived from an EMBL/GenBank/DDBJ whole genome shotgun (WGS) entry which is preliminary data.</text>
</comment>
<protein>
    <submittedName>
        <fullName evidence="1">Uncharacterized protein</fullName>
    </submittedName>
</protein>
<name>A0A2R6NZE4_9APHY</name>
<sequence>MEFFPNRCIPLTGTRPALVESLSAPHVTFAPLPPTAPSQILPQPGTVVDLTFRLT</sequence>
<keyword evidence="2" id="KW-1185">Reference proteome</keyword>
<evidence type="ECO:0000313" key="1">
    <source>
        <dbReference type="EMBL" id="PSR81233.1"/>
    </source>
</evidence>
<gene>
    <name evidence="1" type="ORF">PHLCEN_2v6447</name>
</gene>
<reference evidence="1 2" key="1">
    <citation type="submission" date="2018-02" db="EMBL/GenBank/DDBJ databases">
        <title>Genome sequence of the basidiomycete white-rot fungus Phlebia centrifuga.</title>
        <authorList>
            <person name="Granchi Z."/>
            <person name="Peng M."/>
            <person name="de Vries R.P."/>
            <person name="Hilden K."/>
            <person name="Makela M.R."/>
            <person name="Grigoriev I."/>
            <person name="Riley R."/>
        </authorList>
    </citation>
    <scope>NUCLEOTIDE SEQUENCE [LARGE SCALE GENOMIC DNA]</scope>
    <source>
        <strain evidence="1 2">FBCC195</strain>
    </source>
</reference>
<accession>A0A2R6NZE4</accession>
<dbReference type="AlphaFoldDB" id="A0A2R6NZE4"/>
<organism evidence="1 2">
    <name type="scientific">Hermanssonia centrifuga</name>
    <dbReference type="NCBI Taxonomy" id="98765"/>
    <lineage>
        <taxon>Eukaryota</taxon>
        <taxon>Fungi</taxon>
        <taxon>Dikarya</taxon>
        <taxon>Basidiomycota</taxon>
        <taxon>Agaricomycotina</taxon>
        <taxon>Agaricomycetes</taxon>
        <taxon>Polyporales</taxon>
        <taxon>Meruliaceae</taxon>
        <taxon>Hermanssonia</taxon>
    </lineage>
</organism>
<dbReference type="Proteomes" id="UP000186601">
    <property type="component" value="Unassembled WGS sequence"/>
</dbReference>
<dbReference type="EMBL" id="MLYV02000624">
    <property type="protein sequence ID" value="PSR81233.1"/>
    <property type="molecule type" value="Genomic_DNA"/>
</dbReference>
<evidence type="ECO:0000313" key="2">
    <source>
        <dbReference type="Proteomes" id="UP000186601"/>
    </source>
</evidence>